<dbReference type="EMBL" id="CP034562">
    <property type="protein sequence ID" value="AZQ63769.1"/>
    <property type="molecule type" value="Genomic_DNA"/>
</dbReference>
<evidence type="ECO:0000313" key="2">
    <source>
        <dbReference type="EMBL" id="AZQ63769.1"/>
    </source>
</evidence>
<keyword evidence="1" id="KW-0732">Signal</keyword>
<dbReference type="AlphaFoldDB" id="A0A3Q9FQ23"/>
<feature type="signal peptide" evidence="1">
    <location>
        <begin position="1"/>
        <end position="23"/>
    </location>
</feature>
<name>A0A3Q9FQ23_9BACT</name>
<evidence type="ECO:0000313" key="3">
    <source>
        <dbReference type="Proteomes" id="UP000267268"/>
    </source>
</evidence>
<evidence type="ECO:0008006" key="4">
    <source>
        <dbReference type="Google" id="ProtNLM"/>
    </source>
</evidence>
<evidence type="ECO:0000256" key="1">
    <source>
        <dbReference type="SAM" id="SignalP"/>
    </source>
</evidence>
<dbReference type="RefSeq" id="WP_126616797.1">
    <property type="nucleotide sequence ID" value="NZ_CP034562.1"/>
</dbReference>
<dbReference type="OrthoDB" id="9830461at2"/>
<proteinExistence type="predicted"/>
<keyword evidence="3" id="KW-1185">Reference proteome</keyword>
<organism evidence="2 3">
    <name type="scientific">Flammeovirga pectinis</name>
    <dbReference type="NCBI Taxonomy" id="2494373"/>
    <lineage>
        <taxon>Bacteria</taxon>
        <taxon>Pseudomonadati</taxon>
        <taxon>Bacteroidota</taxon>
        <taxon>Cytophagia</taxon>
        <taxon>Cytophagales</taxon>
        <taxon>Flammeovirgaceae</taxon>
        <taxon>Flammeovirga</taxon>
    </lineage>
</organism>
<accession>A0A3Q9FQ23</accession>
<sequence>MKNLEKTILIFLLMFSFSQMSNAQGHEKNLLIKGATVDVHHTDFYSPQQMNFLFNNNSFFEPFQDNIYINFEMPLFTIQDVAFDIYAAPRLSYSTYPIQYTENGPIYNSEMEMNAGLVIRKEINGNTFSLYIGGNTSQGNIHTEDTQIVPTASSLIKGTSSTIPMRFYEK</sequence>
<dbReference type="Proteomes" id="UP000267268">
    <property type="component" value="Chromosome 1"/>
</dbReference>
<gene>
    <name evidence="2" type="ORF">EI427_16515</name>
</gene>
<feature type="chain" id="PRO_5018664440" description="DUF4251 domain-containing protein" evidence="1">
    <location>
        <begin position="24"/>
        <end position="170"/>
    </location>
</feature>
<reference evidence="2 3" key="1">
    <citation type="submission" date="2018-12" db="EMBL/GenBank/DDBJ databases">
        <title>Flammeovirga pectinis sp. nov., isolated from the gut of the Korean scallop, Patinopecten yessoensis.</title>
        <authorList>
            <person name="Bae J.-W."/>
            <person name="Jeong Y.-S."/>
            <person name="Kang W."/>
        </authorList>
    </citation>
    <scope>NUCLEOTIDE SEQUENCE [LARGE SCALE GENOMIC DNA]</scope>
    <source>
        <strain evidence="2 3">L12M1</strain>
    </source>
</reference>
<dbReference type="KEGG" id="fll:EI427_16515"/>
<protein>
    <recommendedName>
        <fullName evidence="4">DUF4251 domain-containing protein</fullName>
    </recommendedName>
</protein>